<dbReference type="GO" id="GO:0000027">
    <property type="term" value="P:ribosomal large subunit assembly"/>
    <property type="evidence" value="ECO:0007669"/>
    <property type="project" value="EnsemblFungi"/>
</dbReference>
<proteinExistence type="inferred from homology"/>
<dbReference type="SUPFAM" id="SSF160369">
    <property type="entry name" value="Ribosomal protein L10-like"/>
    <property type="match status" value="1"/>
</dbReference>
<dbReference type="InParanoid" id="A0A0B2UJF1"/>
<dbReference type="GO" id="GO:0003735">
    <property type="term" value="F:structural constituent of ribosome"/>
    <property type="evidence" value="ECO:0007669"/>
    <property type="project" value="EnsemblFungi"/>
</dbReference>
<dbReference type="Gene3D" id="3.30.70.1730">
    <property type="match status" value="1"/>
</dbReference>
<evidence type="ECO:0000256" key="5">
    <source>
        <dbReference type="ARBA" id="ARBA00035444"/>
    </source>
</evidence>
<protein>
    <recommendedName>
        <fullName evidence="4">Large ribosomal subunit protein uL10</fullName>
    </recommendedName>
    <alternativeName>
        <fullName evidence="5">60S acidic ribosomal protein P0</fullName>
    </alternativeName>
</protein>
<dbReference type="Proteomes" id="UP000031056">
    <property type="component" value="Unassembled WGS sequence"/>
</dbReference>
<dbReference type="Pfam" id="PF00466">
    <property type="entry name" value="Ribosomal_L10"/>
    <property type="match status" value="1"/>
</dbReference>
<dbReference type="Pfam" id="PF17777">
    <property type="entry name" value="RL10P_insert"/>
    <property type="match status" value="1"/>
</dbReference>
<gene>
    <name evidence="7" type="ORF">M896_080790</name>
</gene>
<organism evidence="7 8">
    <name type="scientific">Ordospora colligata OC4</name>
    <dbReference type="NCBI Taxonomy" id="1354746"/>
    <lineage>
        <taxon>Eukaryota</taxon>
        <taxon>Fungi</taxon>
        <taxon>Fungi incertae sedis</taxon>
        <taxon>Microsporidia</taxon>
        <taxon>Ordosporidae</taxon>
        <taxon>Ordospora</taxon>
    </lineage>
</organism>
<dbReference type="InterPro" id="IPR050323">
    <property type="entry name" value="Ribosomal_protein_uL10"/>
</dbReference>
<dbReference type="GO" id="GO:0002181">
    <property type="term" value="P:cytoplasmic translation"/>
    <property type="evidence" value="ECO:0007669"/>
    <property type="project" value="EnsemblFungi"/>
</dbReference>
<dbReference type="RefSeq" id="XP_014563386.1">
    <property type="nucleotide sequence ID" value="XM_014707900.1"/>
</dbReference>
<dbReference type="Gene3D" id="3.90.105.20">
    <property type="match status" value="1"/>
</dbReference>
<evidence type="ECO:0000259" key="6">
    <source>
        <dbReference type="Pfam" id="PF17777"/>
    </source>
</evidence>
<dbReference type="VEuPathDB" id="MicrosporidiaDB:M896_080790"/>
<evidence type="ECO:0000256" key="3">
    <source>
        <dbReference type="ARBA" id="ARBA00023274"/>
    </source>
</evidence>
<evidence type="ECO:0000256" key="1">
    <source>
        <dbReference type="ARBA" id="ARBA00008889"/>
    </source>
</evidence>
<sequence length="264" mass="29757">MAGENSRRRKEHTYEKAKRLFSTYSKFAIIGVENVVSTQLKNIKVQWGKDAEFLMGKNSSMRRALQDLGKSELDVILEKIKGDVCFVFFKNNVKVIKKVIDNNAREACAKIGDISQKDVWVEKCVTSMPPDKTSYFQVLGIATKITKGKIEIISDYKVLSPGDHVGPSQANLLSMMNIKPFMYKISMWWVYEDGCLYESALVDIEEDDIMMSMKNAIQSVAAMSLGARFVTQASVPYAMRNAFKDILHVSFGAEFAIKEQSMVA</sequence>
<dbReference type="STRING" id="1354746.A0A0B2UJF1"/>
<name>A0A0B2UJF1_9MICR</name>
<dbReference type="OrthoDB" id="10259902at2759"/>
<feature type="domain" description="Large ribosomal subunit protein uL10-like insertion" evidence="6">
    <location>
        <begin position="109"/>
        <end position="178"/>
    </location>
</feature>
<evidence type="ECO:0000256" key="4">
    <source>
        <dbReference type="ARBA" id="ARBA00035202"/>
    </source>
</evidence>
<dbReference type="PANTHER" id="PTHR45699:SF3">
    <property type="entry name" value="LARGE RIBOSOMAL SUBUNIT PROTEIN UL10"/>
    <property type="match status" value="1"/>
</dbReference>
<comment type="caution">
    <text evidence="7">The sequence shown here is derived from an EMBL/GenBank/DDBJ whole genome shotgun (WGS) entry which is preliminary data.</text>
</comment>
<dbReference type="FunFam" id="3.90.105.20:FF:000001">
    <property type="entry name" value="60S acidic ribosomal protein P0"/>
    <property type="match status" value="1"/>
</dbReference>
<dbReference type="AlphaFoldDB" id="A0A0B2UJF1"/>
<dbReference type="InterPro" id="IPR040637">
    <property type="entry name" value="Ribosomal_uL10-like_insert"/>
</dbReference>
<keyword evidence="2 7" id="KW-0689">Ribosomal protein</keyword>
<keyword evidence="3" id="KW-0687">Ribonucleoprotein</keyword>
<dbReference type="HOGENOM" id="CLU_053173_1_0_1"/>
<dbReference type="PANTHER" id="PTHR45699">
    <property type="entry name" value="60S ACIDIC RIBOSOMAL PROTEIN P0"/>
    <property type="match status" value="1"/>
</dbReference>
<reference evidence="7 8" key="1">
    <citation type="journal article" date="2014" name="MBio">
        <title>The Ordospora colligata genome; evolution of extreme reduction in microsporidia and host-to-parasite horizontal gene transfer.</title>
        <authorList>
            <person name="Pombert J.-F."/>
            <person name="Haag K.L."/>
            <person name="Beidas S."/>
            <person name="Ebert D."/>
            <person name="Keeling P.J."/>
        </authorList>
    </citation>
    <scope>NUCLEOTIDE SEQUENCE [LARGE SCALE GENOMIC DNA]</scope>
    <source>
        <strain evidence="7 8">OC4</strain>
    </source>
</reference>
<dbReference type="CDD" id="cd05795">
    <property type="entry name" value="Ribosomal_P0_L10e"/>
    <property type="match status" value="1"/>
</dbReference>
<keyword evidence="8" id="KW-1185">Reference proteome</keyword>
<dbReference type="InterPro" id="IPR043141">
    <property type="entry name" value="Ribosomal_uL10-like_sf"/>
</dbReference>
<dbReference type="InterPro" id="IPR001790">
    <property type="entry name" value="Ribosomal_uL10"/>
</dbReference>
<dbReference type="GO" id="GO:0022625">
    <property type="term" value="C:cytosolic large ribosomal subunit"/>
    <property type="evidence" value="ECO:0007669"/>
    <property type="project" value="EnsemblFungi"/>
</dbReference>
<dbReference type="InterPro" id="IPR043164">
    <property type="entry name" value="Ribosomal_uL10-like_insert_sf"/>
</dbReference>
<evidence type="ECO:0000313" key="8">
    <source>
        <dbReference type="Proteomes" id="UP000031056"/>
    </source>
</evidence>
<dbReference type="GeneID" id="26262119"/>
<dbReference type="FunCoup" id="A0A0B2UJF1">
    <property type="interactions" value="221"/>
</dbReference>
<dbReference type="GO" id="GO:0070180">
    <property type="term" value="F:large ribosomal subunit rRNA binding"/>
    <property type="evidence" value="ECO:0007669"/>
    <property type="project" value="EnsemblFungi"/>
</dbReference>
<evidence type="ECO:0000256" key="2">
    <source>
        <dbReference type="ARBA" id="ARBA00022980"/>
    </source>
</evidence>
<evidence type="ECO:0000313" key="7">
    <source>
        <dbReference type="EMBL" id="KHN69344.1"/>
    </source>
</evidence>
<dbReference type="EMBL" id="JOKQ01000008">
    <property type="protein sequence ID" value="KHN69344.1"/>
    <property type="molecule type" value="Genomic_DNA"/>
</dbReference>
<accession>A0A0B2UJF1</accession>
<comment type="similarity">
    <text evidence="1">Belongs to the universal ribosomal protein uL10 family.</text>
</comment>